<proteinExistence type="predicted"/>
<feature type="transmembrane region" description="Helical" evidence="8">
    <location>
        <begin position="341"/>
        <end position="358"/>
    </location>
</feature>
<feature type="transmembrane region" description="Helical" evidence="8">
    <location>
        <begin position="370"/>
        <end position="393"/>
    </location>
</feature>
<keyword evidence="6 8" id="KW-0472">Membrane</keyword>
<dbReference type="GO" id="GO:0022857">
    <property type="term" value="F:transmembrane transporter activity"/>
    <property type="evidence" value="ECO:0007669"/>
    <property type="project" value="InterPro"/>
</dbReference>
<evidence type="ECO:0000256" key="8">
    <source>
        <dbReference type="SAM" id="Phobius"/>
    </source>
</evidence>
<keyword evidence="2" id="KW-0813">Transport</keyword>
<organism evidence="10 11">
    <name type="scientific">Agromyces albus</name>
    <dbReference type="NCBI Taxonomy" id="205332"/>
    <lineage>
        <taxon>Bacteria</taxon>
        <taxon>Bacillati</taxon>
        <taxon>Actinomycetota</taxon>
        <taxon>Actinomycetes</taxon>
        <taxon>Micrococcales</taxon>
        <taxon>Microbacteriaceae</taxon>
        <taxon>Agromyces</taxon>
    </lineage>
</organism>
<dbReference type="Gene3D" id="1.20.1720.10">
    <property type="entry name" value="Multidrug resistance protein D"/>
    <property type="match status" value="1"/>
</dbReference>
<dbReference type="InterPro" id="IPR020846">
    <property type="entry name" value="MFS_dom"/>
</dbReference>
<feature type="transmembrane region" description="Helical" evidence="8">
    <location>
        <begin position="278"/>
        <end position="298"/>
    </location>
</feature>
<evidence type="ECO:0000256" key="6">
    <source>
        <dbReference type="ARBA" id="ARBA00023136"/>
    </source>
</evidence>
<dbReference type="PANTHER" id="PTHR42718:SF46">
    <property type="entry name" value="BLR6921 PROTEIN"/>
    <property type="match status" value="1"/>
</dbReference>
<dbReference type="CDD" id="cd17321">
    <property type="entry name" value="MFS_MMR_MDR_like"/>
    <property type="match status" value="1"/>
</dbReference>
<reference evidence="10 11" key="1">
    <citation type="submission" date="2019-01" db="EMBL/GenBank/DDBJ databases">
        <title>Agromyces.</title>
        <authorList>
            <person name="Li J."/>
        </authorList>
    </citation>
    <scope>NUCLEOTIDE SEQUENCE [LARGE SCALE GENOMIC DNA]</scope>
    <source>
        <strain evidence="10 11">DSM 15934</strain>
    </source>
</reference>
<feature type="transmembrane region" description="Helical" evidence="8">
    <location>
        <begin position="210"/>
        <end position="228"/>
    </location>
</feature>
<feature type="transmembrane region" description="Helical" evidence="8">
    <location>
        <begin position="57"/>
        <end position="77"/>
    </location>
</feature>
<evidence type="ECO:0000256" key="2">
    <source>
        <dbReference type="ARBA" id="ARBA00022448"/>
    </source>
</evidence>
<dbReference type="Pfam" id="PF07690">
    <property type="entry name" value="MFS_1"/>
    <property type="match status" value="1"/>
</dbReference>
<feature type="transmembrane region" description="Helical" evidence="8">
    <location>
        <begin position="414"/>
        <end position="434"/>
    </location>
</feature>
<evidence type="ECO:0000313" key="10">
    <source>
        <dbReference type="EMBL" id="RXZ67226.1"/>
    </source>
</evidence>
<comment type="caution">
    <text evidence="10">The sequence shown here is derived from an EMBL/GenBank/DDBJ whole genome shotgun (WGS) entry which is preliminary data.</text>
</comment>
<sequence length="501" mass="51502">MTAAPPSLAIPTTARLTGRTLLGLIVVFITQLMLVVDASIVNVALPHIQNELGFTAANLSWVVTSYALAFAGLILLSGRIGSMLGARRALIIGVVVFIAASALGGFAVTPEMLIFARVLQGIGAALAAPSTLVLLMANTVPGAQRNRAMSLFVLAAGSGGAIGLILGGVLTTSLGWEWVMFVNVPIGLVIIAGAIAFLRETDRSPARLDVGGALTSTIAMVALVYGFTTAAESSWTDPRTIAAFVVAAASLVALVLIERRHASPVVQLHYFASTRTAVPFWVMLLVPAGMFGFFYFATLFTQNVLGYDPLGTGLALLPFVGTMLIVNQFTPRLVAALGERVVALAGLTGLAGGMLWMAQLGTASTFLTGILGPALVLGFGAGLTFAPITSIVMAQALRSETSQASSLLQGMQQLGGSIGVAGLTTVFAAIAVSGGEARGIAAALLGGTVFLTVALVLFAVWGRRAPAVDDEGTTGQETTDAASELVPEFERREPVAAFAGD</sequence>
<gene>
    <name evidence="10" type="ORF">ESP51_18715</name>
</gene>
<name>A0A4V1QWT0_9MICO</name>
<dbReference type="GO" id="GO:0005886">
    <property type="term" value="C:plasma membrane"/>
    <property type="evidence" value="ECO:0007669"/>
    <property type="project" value="UniProtKB-SubCell"/>
</dbReference>
<dbReference type="NCBIfam" id="TIGR00711">
    <property type="entry name" value="efflux_EmrB"/>
    <property type="match status" value="1"/>
</dbReference>
<dbReference type="EMBL" id="SDPN01000057">
    <property type="protein sequence ID" value="RXZ67226.1"/>
    <property type="molecule type" value="Genomic_DNA"/>
</dbReference>
<feature type="transmembrane region" description="Helical" evidence="8">
    <location>
        <begin position="114"/>
        <end position="137"/>
    </location>
</feature>
<feature type="transmembrane region" description="Helical" evidence="8">
    <location>
        <begin position="89"/>
        <end position="108"/>
    </location>
</feature>
<evidence type="ECO:0000256" key="7">
    <source>
        <dbReference type="SAM" id="MobiDB-lite"/>
    </source>
</evidence>
<feature type="transmembrane region" description="Helical" evidence="8">
    <location>
        <begin position="240"/>
        <end position="257"/>
    </location>
</feature>
<dbReference type="Gene3D" id="1.20.1250.20">
    <property type="entry name" value="MFS general substrate transporter like domains"/>
    <property type="match status" value="1"/>
</dbReference>
<feature type="transmembrane region" description="Helical" evidence="8">
    <location>
        <begin position="440"/>
        <end position="461"/>
    </location>
</feature>
<dbReference type="OrthoDB" id="3218494at2"/>
<keyword evidence="3" id="KW-1003">Cell membrane</keyword>
<dbReference type="InterPro" id="IPR036259">
    <property type="entry name" value="MFS_trans_sf"/>
</dbReference>
<feature type="transmembrane region" description="Helical" evidence="8">
    <location>
        <begin position="310"/>
        <end position="329"/>
    </location>
</feature>
<keyword evidence="5 8" id="KW-1133">Transmembrane helix</keyword>
<dbReference type="InterPro" id="IPR004638">
    <property type="entry name" value="EmrB-like"/>
</dbReference>
<dbReference type="AlphaFoldDB" id="A0A4V1QWT0"/>
<feature type="transmembrane region" description="Helical" evidence="8">
    <location>
        <begin position="178"/>
        <end position="198"/>
    </location>
</feature>
<dbReference type="PROSITE" id="PS50850">
    <property type="entry name" value="MFS"/>
    <property type="match status" value="1"/>
</dbReference>
<evidence type="ECO:0000256" key="1">
    <source>
        <dbReference type="ARBA" id="ARBA00004651"/>
    </source>
</evidence>
<dbReference type="PANTHER" id="PTHR42718">
    <property type="entry name" value="MAJOR FACILITATOR SUPERFAMILY MULTIDRUG TRANSPORTER MFSC"/>
    <property type="match status" value="1"/>
</dbReference>
<dbReference type="Proteomes" id="UP000293865">
    <property type="component" value="Unassembled WGS sequence"/>
</dbReference>
<feature type="transmembrane region" description="Helical" evidence="8">
    <location>
        <begin position="149"/>
        <end position="172"/>
    </location>
</feature>
<evidence type="ECO:0000256" key="3">
    <source>
        <dbReference type="ARBA" id="ARBA00022475"/>
    </source>
</evidence>
<accession>A0A4V1QWT0</accession>
<feature type="domain" description="Major facilitator superfamily (MFS) profile" evidence="9">
    <location>
        <begin position="23"/>
        <end position="464"/>
    </location>
</feature>
<comment type="subcellular location">
    <subcellularLocation>
        <location evidence="1">Cell membrane</location>
        <topology evidence="1">Multi-pass membrane protein</topology>
    </subcellularLocation>
</comment>
<dbReference type="SUPFAM" id="SSF103473">
    <property type="entry name" value="MFS general substrate transporter"/>
    <property type="match status" value="1"/>
</dbReference>
<feature type="transmembrane region" description="Helical" evidence="8">
    <location>
        <begin position="21"/>
        <end position="45"/>
    </location>
</feature>
<evidence type="ECO:0000256" key="4">
    <source>
        <dbReference type="ARBA" id="ARBA00022692"/>
    </source>
</evidence>
<keyword evidence="4 8" id="KW-0812">Transmembrane</keyword>
<evidence type="ECO:0000256" key="5">
    <source>
        <dbReference type="ARBA" id="ARBA00022989"/>
    </source>
</evidence>
<keyword evidence="11" id="KW-1185">Reference proteome</keyword>
<dbReference type="InterPro" id="IPR011701">
    <property type="entry name" value="MFS"/>
</dbReference>
<protein>
    <submittedName>
        <fullName evidence="10">DHA2 family efflux MFS transporter permease subunit</fullName>
    </submittedName>
</protein>
<evidence type="ECO:0000313" key="11">
    <source>
        <dbReference type="Proteomes" id="UP000293865"/>
    </source>
</evidence>
<feature type="region of interest" description="Disordered" evidence="7">
    <location>
        <begin position="468"/>
        <end position="487"/>
    </location>
</feature>
<dbReference type="RefSeq" id="WP_129522404.1">
    <property type="nucleotide sequence ID" value="NZ_SDPN01000057.1"/>
</dbReference>
<evidence type="ECO:0000259" key="9">
    <source>
        <dbReference type="PROSITE" id="PS50850"/>
    </source>
</evidence>